<accession>A0AAV4I4D5</accession>
<protein>
    <recommendedName>
        <fullName evidence="1">Reverse transcriptase domain-containing protein</fullName>
    </recommendedName>
</protein>
<evidence type="ECO:0000259" key="1">
    <source>
        <dbReference type="Pfam" id="PF00078"/>
    </source>
</evidence>
<dbReference type="Proteomes" id="UP000762676">
    <property type="component" value="Unassembled WGS sequence"/>
</dbReference>
<dbReference type="PANTHER" id="PTHR47027">
    <property type="entry name" value="REVERSE TRANSCRIPTASE DOMAIN-CONTAINING PROTEIN"/>
    <property type="match status" value="1"/>
</dbReference>
<proteinExistence type="predicted"/>
<name>A0AAV4I4D5_9GAST</name>
<dbReference type="InterPro" id="IPR043502">
    <property type="entry name" value="DNA/RNA_pol_sf"/>
</dbReference>
<comment type="caution">
    <text evidence="2">The sequence shown here is derived from an EMBL/GenBank/DDBJ whole genome shotgun (WGS) entry which is preliminary data.</text>
</comment>
<reference evidence="2 3" key="1">
    <citation type="journal article" date="2021" name="Elife">
        <title>Chloroplast acquisition without the gene transfer in kleptoplastic sea slugs, Plakobranchus ocellatus.</title>
        <authorList>
            <person name="Maeda T."/>
            <person name="Takahashi S."/>
            <person name="Yoshida T."/>
            <person name="Shimamura S."/>
            <person name="Takaki Y."/>
            <person name="Nagai Y."/>
            <person name="Toyoda A."/>
            <person name="Suzuki Y."/>
            <person name="Arimoto A."/>
            <person name="Ishii H."/>
            <person name="Satoh N."/>
            <person name="Nishiyama T."/>
            <person name="Hasebe M."/>
            <person name="Maruyama T."/>
            <person name="Minagawa J."/>
            <person name="Obokata J."/>
            <person name="Shigenobu S."/>
        </authorList>
    </citation>
    <scope>NUCLEOTIDE SEQUENCE [LARGE SCALE GENOMIC DNA]</scope>
</reference>
<feature type="domain" description="Reverse transcriptase" evidence="1">
    <location>
        <begin position="60"/>
        <end position="132"/>
    </location>
</feature>
<dbReference type="InterPro" id="IPR000477">
    <property type="entry name" value="RT_dom"/>
</dbReference>
<dbReference type="AlphaFoldDB" id="A0AAV4I4D5"/>
<gene>
    <name evidence="2" type="ORF">ElyMa_006503800</name>
</gene>
<dbReference type="Pfam" id="PF00078">
    <property type="entry name" value="RVT_1"/>
    <property type="match status" value="1"/>
</dbReference>
<dbReference type="PANTHER" id="PTHR47027:SF20">
    <property type="entry name" value="REVERSE TRANSCRIPTASE-LIKE PROTEIN WITH RNA-DIRECTED DNA POLYMERASE DOMAIN"/>
    <property type="match status" value="1"/>
</dbReference>
<evidence type="ECO:0000313" key="3">
    <source>
        <dbReference type="Proteomes" id="UP000762676"/>
    </source>
</evidence>
<keyword evidence="3" id="KW-1185">Reference proteome</keyword>
<dbReference type="SUPFAM" id="SSF56672">
    <property type="entry name" value="DNA/RNA polymerases"/>
    <property type="match status" value="1"/>
</dbReference>
<sequence>MGRPHPSKQRHEKRSKGLITLFYESLGQDKNNLHGLKKDRETLDDCEALSKTTIKDRLELRYADDTALLSKTTEGLNEIMQNVKKFSQNKNFLLNAKKTKVMDSDKSPASSILLDNEALKNVTHFNYLGANIEAKGKITPDIRKRLAIATSKLKSMMNIWKSQSTPLEMRILKSCIFPVATYGCKTWTLTKKM</sequence>
<organism evidence="2 3">
    <name type="scientific">Elysia marginata</name>
    <dbReference type="NCBI Taxonomy" id="1093978"/>
    <lineage>
        <taxon>Eukaryota</taxon>
        <taxon>Metazoa</taxon>
        <taxon>Spiralia</taxon>
        <taxon>Lophotrochozoa</taxon>
        <taxon>Mollusca</taxon>
        <taxon>Gastropoda</taxon>
        <taxon>Heterobranchia</taxon>
        <taxon>Euthyneura</taxon>
        <taxon>Panpulmonata</taxon>
        <taxon>Sacoglossa</taxon>
        <taxon>Placobranchoidea</taxon>
        <taxon>Plakobranchidae</taxon>
        <taxon>Elysia</taxon>
    </lineage>
</organism>
<evidence type="ECO:0000313" key="2">
    <source>
        <dbReference type="EMBL" id="GFS04750.1"/>
    </source>
</evidence>
<dbReference type="EMBL" id="BMAT01013040">
    <property type="protein sequence ID" value="GFS04750.1"/>
    <property type="molecule type" value="Genomic_DNA"/>
</dbReference>